<comment type="caution">
    <text evidence="9">The sequence shown here is derived from an EMBL/GenBank/DDBJ whole genome shotgun (WGS) entry which is preliminary data.</text>
</comment>
<evidence type="ECO:0000256" key="6">
    <source>
        <dbReference type="ARBA" id="ARBA00023136"/>
    </source>
</evidence>
<dbReference type="EC" id="7.6.2.11" evidence="7"/>
<dbReference type="PROSITE" id="PS00211">
    <property type="entry name" value="ABC_TRANSPORTER_1"/>
    <property type="match status" value="1"/>
</dbReference>
<reference evidence="9 10" key="1">
    <citation type="submission" date="2021-01" db="EMBL/GenBank/DDBJ databases">
        <title>Belnapia mucosa sp. nov. and Belnapia arida sp. nov., isolated from the Tabernas Desert (Almeria, Spain).</title>
        <authorList>
            <person name="Molina-Menor E."/>
            <person name="Vidal-Verdu A."/>
            <person name="Calonge A."/>
            <person name="Satari L."/>
            <person name="Pereto Magraner J."/>
            <person name="Porcar Miralles M."/>
        </authorList>
    </citation>
    <scope>NUCLEOTIDE SEQUENCE [LARGE SCALE GENOMIC DNA]</scope>
    <source>
        <strain evidence="9 10">T6</strain>
    </source>
</reference>
<evidence type="ECO:0000313" key="9">
    <source>
        <dbReference type="EMBL" id="MBL6455870.1"/>
    </source>
</evidence>
<evidence type="ECO:0000256" key="4">
    <source>
        <dbReference type="ARBA" id="ARBA00022840"/>
    </source>
</evidence>
<dbReference type="Proteomes" id="UP000606490">
    <property type="component" value="Unassembled WGS sequence"/>
</dbReference>
<dbReference type="PROSITE" id="PS50893">
    <property type="entry name" value="ABC_TRANSPORTER_2"/>
    <property type="match status" value="1"/>
</dbReference>
<dbReference type="Pfam" id="PF08402">
    <property type="entry name" value="TOBE_2"/>
    <property type="match status" value="1"/>
</dbReference>
<dbReference type="InterPro" id="IPR003439">
    <property type="entry name" value="ABC_transporter-like_ATP-bd"/>
</dbReference>
<dbReference type="Gene3D" id="3.40.50.300">
    <property type="entry name" value="P-loop containing nucleotide triphosphate hydrolases"/>
    <property type="match status" value="1"/>
</dbReference>
<dbReference type="EMBL" id="JAEUXJ010000004">
    <property type="protein sequence ID" value="MBL6455870.1"/>
    <property type="molecule type" value="Genomic_DNA"/>
</dbReference>
<dbReference type="GO" id="GO:0005524">
    <property type="term" value="F:ATP binding"/>
    <property type="evidence" value="ECO:0007669"/>
    <property type="project" value="UniProtKB-KW"/>
</dbReference>
<dbReference type="InterPro" id="IPR003593">
    <property type="entry name" value="AAA+_ATPase"/>
</dbReference>
<name>A0ABS1V2F2_9PROT</name>
<dbReference type="RefSeq" id="WP_202825618.1">
    <property type="nucleotide sequence ID" value="NZ_JAEUXJ010000004.1"/>
</dbReference>
<dbReference type="SMART" id="SM00382">
    <property type="entry name" value="AAA"/>
    <property type="match status" value="1"/>
</dbReference>
<dbReference type="InterPro" id="IPR008995">
    <property type="entry name" value="Mo/tungstate-bd_C_term_dom"/>
</dbReference>
<accession>A0ABS1V2F2</accession>
<sequence>MEGASVTLSGLEKRYENFGAVRGVSIDIRSGEFLTLLGPSGSGKTTTLMMIAGFETPSAGDIAIDGRSVVALPPHRRNIGMVFQNYALFPHLTVAENIGFPLKQRGVPKPERARLVEEALELVRLPGYGARQPRQLSGGQQQRVALARAIVFKPRLLLMDEPLGALDKQLRESLQLEMRRLHADLGITFIYVTHDQEEALTMSDRIAVMNEGRVAQIGAPEELYDRPENRFVASFIGESNFLPATVRGREDGVLVAECAGTLVRATCAGTPATGEAVTLATRPERLRFVDGAWPAPPPANRMPVTVTEAVFVGERCRYLLRAEDGTALVLKEPSSAATRRREAGERAEVAWSVADTILV</sequence>
<keyword evidence="1 7" id="KW-0813">Transport</keyword>
<comment type="catalytic activity">
    <reaction evidence="7">
        <text>ATP + H2O + polyamine-[polyamine-binding protein]Side 1 = ADP + phosphate + polyamineSide 2 + [polyamine-binding protein]Side 1.</text>
        <dbReference type="EC" id="7.6.2.11"/>
    </reaction>
</comment>
<keyword evidence="5 7" id="KW-1278">Translocase</keyword>
<dbReference type="InterPro" id="IPR027417">
    <property type="entry name" value="P-loop_NTPase"/>
</dbReference>
<dbReference type="Pfam" id="PF00005">
    <property type="entry name" value="ABC_tran"/>
    <property type="match status" value="1"/>
</dbReference>
<evidence type="ECO:0000256" key="1">
    <source>
        <dbReference type="ARBA" id="ARBA00022448"/>
    </source>
</evidence>
<proteinExistence type="inferred from homology"/>
<dbReference type="InterPro" id="IPR013611">
    <property type="entry name" value="Transp-assoc_OB_typ2"/>
</dbReference>
<dbReference type="InterPro" id="IPR017879">
    <property type="entry name" value="PotA_ATP-bd"/>
</dbReference>
<evidence type="ECO:0000313" key="10">
    <source>
        <dbReference type="Proteomes" id="UP000606490"/>
    </source>
</evidence>
<dbReference type="SUPFAM" id="SSF50331">
    <property type="entry name" value="MOP-like"/>
    <property type="match status" value="1"/>
</dbReference>
<dbReference type="NCBIfam" id="TIGR01187">
    <property type="entry name" value="potA"/>
    <property type="match status" value="1"/>
</dbReference>
<dbReference type="PANTHER" id="PTHR42781:SF4">
    <property type="entry name" value="SPERMIDINE_PUTRESCINE IMPORT ATP-BINDING PROTEIN POTA"/>
    <property type="match status" value="1"/>
</dbReference>
<keyword evidence="4 7" id="KW-0067">ATP-binding</keyword>
<gene>
    <name evidence="7" type="primary">potA</name>
    <name evidence="9" type="ORF">JMJ55_11095</name>
</gene>
<dbReference type="Gene3D" id="2.40.50.100">
    <property type="match status" value="1"/>
</dbReference>
<evidence type="ECO:0000259" key="8">
    <source>
        <dbReference type="PROSITE" id="PS50893"/>
    </source>
</evidence>
<keyword evidence="10" id="KW-1185">Reference proteome</keyword>
<dbReference type="InterPro" id="IPR050093">
    <property type="entry name" value="ABC_SmlMolc_Importer"/>
</dbReference>
<evidence type="ECO:0000256" key="5">
    <source>
        <dbReference type="ARBA" id="ARBA00022967"/>
    </source>
</evidence>
<evidence type="ECO:0000256" key="2">
    <source>
        <dbReference type="ARBA" id="ARBA00022475"/>
    </source>
</evidence>
<comment type="similarity">
    <text evidence="7">Belongs to the ABC transporter superfamily. Spermidine/putrescine importer (TC 3.A.1.11.1) family.</text>
</comment>
<comment type="function">
    <text evidence="7">Part of the ABC transporter complex PotABCD involved in spermidine/putrescine import. Responsible for energy coupling to the transport system.</text>
</comment>
<dbReference type="CDD" id="cd03300">
    <property type="entry name" value="ABC_PotA_N"/>
    <property type="match status" value="1"/>
</dbReference>
<keyword evidence="6 7" id="KW-0472">Membrane</keyword>
<keyword evidence="2 7" id="KW-1003">Cell membrane</keyword>
<evidence type="ECO:0000256" key="7">
    <source>
        <dbReference type="RuleBase" id="RU364083"/>
    </source>
</evidence>
<dbReference type="PANTHER" id="PTHR42781">
    <property type="entry name" value="SPERMIDINE/PUTRESCINE IMPORT ATP-BINDING PROTEIN POTA"/>
    <property type="match status" value="1"/>
</dbReference>
<feature type="domain" description="ABC transporter" evidence="8">
    <location>
        <begin position="6"/>
        <end position="236"/>
    </location>
</feature>
<comment type="subunit">
    <text evidence="7">The complex is composed of two ATP-binding proteins (PotA), two transmembrane proteins (PotB and PotC) and a solute-binding protein (PotD).</text>
</comment>
<dbReference type="InterPro" id="IPR017871">
    <property type="entry name" value="ABC_transporter-like_CS"/>
</dbReference>
<organism evidence="9 10">
    <name type="scientific">Belnapia mucosa</name>
    <dbReference type="NCBI Taxonomy" id="2804532"/>
    <lineage>
        <taxon>Bacteria</taxon>
        <taxon>Pseudomonadati</taxon>
        <taxon>Pseudomonadota</taxon>
        <taxon>Alphaproteobacteria</taxon>
        <taxon>Acetobacterales</taxon>
        <taxon>Roseomonadaceae</taxon>
        <taxon>Belnapia</taxon>
    </lineage>
</organism>
<dbReference type="InterPro" id="IPR005893">
    <property type="entry name" value="PotA-like"/>
</dbReference>
<evidence type="ECO:0000256" key="3">
    <source>
        <dbReference type="ARBA" id="ARBA00022741"/>
    </source>
</evidence>
<dbReference type="SUPFAM" id="SSF52540">
    <property type="entry name" value="P-loop containing nucleoside triphosphate hydrolases"/>
    <property type="match status" value="1"/>
</dbReference>
<protein>
    <recommendedName>
        <fullName evidence="7">Spermidine/putrescine import ATP-binding protein PotA</fullName>
        <ecNumber evidence="7">7.6.2.11</ecNumber>
    </recommendedName>
</protein>
<keyword evidence="3 7" id="KW-0547">Nucleotide-binding</keyword>